<keyword evidence="3" id="KW-0663">Pyridoxal phosphate</keyword>
<accession>A0A380JPI0</accession>
<dbReference type="PANTHER" id="PTHR46577:SF1">
    <property type="entry name" value="HTH-TYPE TRANSCRIPTIONAL REGULATORY PROTEIN GABR"/>
    <property type="match status" value="1"/>
</dbReference>
<gene>
    <name evidence="8" type="primary">yjiR</name>
    <name evidence="8" type="ORF">NCTC12092_00951</name>
</gene>
<evidence type="ECO:0000256" key="5">
    <source>
        <dbReference type="ARBA" id="ARBA00023125"/>
    </source>
</evidence>
<dbReference type="InterPro" id="IPR015424">
    <property type="entry name" value="PyrdxlP-dep_Trfase"/>
</dbReference>
<reference evidence="8 9" key="1">
    <citation type="submission" date="2018-06" db="EMBL/GenBank/DDBJ databases">
        <authorList>
            <consortium name="Pathogen Informatics"/>
            <person name="Doyle S."/>
        </authorList>
    </citation>
    <scope>NUCLEOTIDE SEQUENCE [LARGE SCALE GENOMIC DNA]</scope>
    <source>
        <strain evidence="8 9">NCTC12092</strain>
    </source>
</reference>
<evidence type="ECO:0000256" key="4">
    <source>
        <dbReference type="ARBA" id="ARBA00023015"/>
    </source>
</evidence>
<dbReference type="SUPFAM" id="SSF46785">
    <property type="entry name" value="Winged helix' DNA-binding domain"/>
    <property type="match status" value="1"/>
</dbReference>
<dbReference type="Proteomes" id="UP000254461">
    <property type="component" value="Unassembled WGS sequence"/>
</dbReference>
<organism evidence="8 9">
    <name type="scientific">Streptococcus equi subsp. equi</name>
    <dbReference type="NCBI Taxonomy" id="148942"/>
    <lineage>
        <taxon>Bacteria</taxon>
        <taxon>Bacillati</taxon>
        <taxon>Bacillota</taxon>
        <taxon>Bacilli</taxon>
        <taxon>Lactobacillales</taxon>
        <taxon>Streptococcaceae</taxon>
        <taxon>Streptococcus</taxon>
    </lineage>
</organism>
<dbReference type="GO" id="GO:0003700">
    <property type="term" value="F:DNA-binding transcription factor activity"/>
    <property type="evidence" value="ECO:0007669"/>
    <property type="project" value="InterPro"/>
</dbReference>
<evidence type="ECO:0000256" key="2">
    <source>
        <dbReference type="ARBA" id="ARBA00022576"/>
    </source>
</evidence>
<evidence type="ECO:0000313" key="9">
    <source>
        <dbReference type="Proteomes" id="UP000254461"/>
    </source>
</evidence>
<keyword evidence="5" id="KW-0238">DNA-binding</keyword>
<evidence type="ECO:0000256" key="3">
    <source>
        <dbReference type="ARBA" id="ARBA00022898"/>
    </source>
</evidence>
<dbReference type="InterPro" id="IPR036388">
    <property type="entry name" value="WH-like_DNA-bd_sf"/>
</dbReference>
<keyword evidence="6" id="KW-0804">Transcription</keyword>
<dbReference type="InterPro" id="IPR015421">
    <property type="entry name" value="PyrdxlP-dep_Trfase_major"/>
</dbReference>
<sequence>MGTLMTSKYQQIIADLEQAMQSNQFKKGDKLPSIRQLSQQYHCSKDTVQRALLALQYKRLIYAIPKSGYYVLGKIEEKQHSFELSLEDYNQLAYEDFRLCLNEALDGKDSDLFNYYHKAEGLEELREALLPFLADNGIYANKNQLLITSGTQQALYILAQMRFSNGRHHILLETPTYHRMEQLATSLGLPYQTIERDFNGINLHQLESIFKTGQIAFFYTISRFSNPLGLSYSKKEKESIVRLAEQYQVYIVEDDYLGDFAPHSELPLHYYDTQQRVIYLKSFSMSVFPALRIGALLLPDDLKEGFLLQKSMIDLDTNLIMQKALALYLANGMFQKNLKQMRQFFNNRAHDLLDFLQKHLPSLAYQLTPQALIIRLDETVNRKGLLKPHHAQIISTRKARYMLLTISPDMPSKLLDLFSVTHEKTQE</sequence>
<dbReference type="AlphaFoldDB" id="A0A380JPI0"/>
<keyword evidence="4" id="KW-0805">Transcription regulation</keyword>
<dbReference type="SMART" id="SM00345">
    <property type="entry name" value="HTH_GNTR"/>
    <property type="match status" value="1"/>
</dbReference>
<dbReference type="GO" id="GO:0003677">
    <property type="term" value="F:DNA binding"/>
    <property type="evidence" value="ECO:0007669"/>
    <property type="project" value="UniProtKB-KW"/>
</dbReference>
<evidence type="ECO:0000313" key="8">
    <source>
        <dbReference type="EMBL" id="SUN46294.1"/>
    </source>
</evidence>
<dbReference type="GO" id="GO:0030170">
    <property type="term" value="F:pyridoxal phosphate binding"/>
    <property type="evidence" value="ECO:0007669"/>
    <property type="project" value="InterPro"/>
</dbReference>
<evidence type="ECO:0000259" key="7">
    <source>
        <dbReference type="PROSITE" id="PS50949"/>
    </source>
</evidence>
<dbReference type="SUPFAM" id="SSF53383">
    <property type="entry name" value="PLP-dependent transferases"/>
    <property type="match status" value="1"/>
</dbReference>
<comment type="similarity">
    <text evidence="1">In the C-terminal section; belongs to the class-I pyridoxal-phosphate-dependent aminotransferase family.</text>
</comment>
<dbReference type="InterPro" id="IPR036390">
    <property type="entry name" value="WH_DNA-bd_sf"/>
</dbReference>
<dbReference type="InterPro" id="IPR000524">
    <property type="entry name" value="Tscrpt_reg_HTH_GntR"/>
</dbReference>
<dbReference type="CDD" id="cd07377">
    <property type="entry name" value="WHTH_GntR"/>
    <property type="match status" value="1"/>
</dbReference>
<dbReference type="InterPro" id="IPR004839">
    <property type="entry name" value="Aminotransferase_I/II_large"/>
</dbReference>
<dbReference type="PROSITE" id="PS50949">
    <property type="entry name" value="HTH_GNTR"/>
    <property type="match status" value="1"/>
</dbReference>
<keyword evidence="2" id="KW-0032">Aminotransferase</keyword>
<evidence type="ECO:0000256" key="1">
    <source>
        <dbReference type="ARBA" id="ARBA00005384"/>
    </source>
</evidence>
<name>A0A380JPI0_9STRE</name>
<proteinExistence type="inferred from homology"/>
<evidence type="ECO:0000256" key="6">
    <source>
        <dbReference type="ARBA" id="ARBA00023163"/>
    </source>
</evidence>
<dbReference type="Gene3D" id="1.10.10.10">
    <property type="entry name" value="Winged helix-like DNA-binding domain superfamily/Winged helix DNA-binding domain"/>
    <property type="match status" value="1"/>
</dbReference>
<dbReference type="EMBL" id="UHFF01000002">
    <property type="protein sequence ID" value="SUN46294.1"/>
    <property type="molecule type" value="Genomic_DNA"/>
</dbReference>
<dbReference type="PANTHER" id="PTHR46577">
    <property type="entry name" value="HTH-TYPE TRANSCRIPTIONAL REGULATORY PROTEIN GABR"/>
    <property type="match status" value="1"/>
</dbReference>
<dbReference type="CDD" id="cd00609">
    <property type="entry name" value="AAT_like"/>
    <property type="match status" value="1"/>
</dbReference>
<keyword evidence="2" id="KW-0808">Transferase</keyword>
<protein>
    <submittedName>
        <fullName evidence="8">GntR family regulatory protein</fullName>
    </submittedName>
</protein>
<dbReference type="Pfam" id="PF00392">
    <property type="entry name" value="GntR"/>
    <property type="match status" value="1"/>
</dbReference>
<dbReference type="InterPro" id="IPR051446">
    <property type="entry name" value="HTH_trans_reg/aminotransferase"/>
</dbReference>
<dbReference type="Gene3D" id="3.40.640.10">
    <property type="entry name" value="Type I PLP-dependent aspartate aminotransferase-like (Major domain)"/>
    <property type="match status" value="1"/>
</dbReference>
<dbReference type="Pfam" id="PF00155">
    <property type="entry name" value="Aminotran_1_2"/>
    <property type="match status" value="1"/>
</dbReference>
<dbReference type="GO" id="GO:0008483">
    <property type="term" value="F:transaminase activity"/>
    <property type="evidence" value="ECO:0007669"/>
    <property type="project" value="UniProtKB-KW"/>
</dbReference>
<feature type="domain" description="HTH gntR-type" evidence="7">
    <location>
        <begin position="6"/>
        <end position="74"/>
    </location>
</feature>